<comment type="similarity">
    <text evidence="3">Belongs to the proteasome inhibitor PI31 family.</text>
</comment>
<dbReference type="EMBL" id="KQ434870">
    <property type="protein sequence ID" value="KZC09503.1"/>
    <property type="molecule type" value="Genomic_DNA"/>
</dbReference>
<dbReference type="InterPro" id="IPR013886">
    <property type="entry name" value="PI31_Prot_C"/>
</dbReference>
<dbReference type="GO" id="GO:0004866">
    <property type="term" value="F:endopeptidase inhibitor activity"/>
    <property type="evidence" value="ECO:0007669"/>
    <property type="project" value="InterPro"/>
</dbReference>
<evidence type="ECO:0000256" key="6">
    <source>
        <dbReference type="ARBA" id="ARBA00022490"/>
    </source>
</evidence>
<evidence type="ECO:0000259" key="14">
    <source>
        <dbReference type="Pfam" id="PF11566"/>
    </source>
</evidence>
<evidence type="ECO:0000256" key="10">
    <source>
        <dbReference type="ARBA" id="ARBA00022990"/>
    </source>
</evidence>
<keyword evidence="6" id="KW-0963">Cytoplasm</keyword>
<dbReference type="InterPro" id="IPR021625">
    <property type="entry name" value="PI31_Prot_N"/>
</dbReference>
<dbReference type="GO" id="GO:0000502">
    <property type="term" value="C:proteasome complex"/>
    <property type="evidence" value="ECO:0007669"/>
    <property type="project" value="UniProtKB-KW"/>
</dbReference>
<evidence type="ECO:0000256" key="3">
    <source>
        <dbReference type="ARBA" id="ARBA00006405"/>
    </source>
</evidence>
<name>A0A154PCF6_DUFNO</name>
<sequence length="281" mass="31090">MGDANVMFGFEILQSLYDNQVTKKEDVLILFVHWYLIKNSFRCVGFGDSKAYNASEKGSELLPEGWNTHPNYALRYVKDEKLYILHGIKSDEDLLLNLLRTDNQNVTNIEFPINQTVTSLHGSLETVMPTYQTVLQIVQTDLLNPVFSGNTAETSTQTSTESRDHSAPIRTDPLRVGQPARSLPSQPWDPLVDPANVGRADLDPFARGGGGGMIYDPFPPLRNPVNPHRPGLGVPGRLPPGAVPPHARFDPFGPPDNAPGRPERGPDNDHLPPPGYDDMFM</sequence>
<evidence type="ECO:0000256" key="11">
    <source>
        <dbReference type="ARBA" id="ARBA00024805"/>
    </source>
</evidence>
<organism evidence="15 16">
    <name type="scientific">Dufourea novaeangliae</name>
    <name type="common">Sweat bee</name>
    <dbReference type="NCBI Taxonomy" id="178035"/>
    <lineage>
        <taxon>Eukaryota</taxon>
        <taxon>Metazoa</taxon>
        <taxon>Ecdysozoa</taxon>
        <taxon>Arthropoda</taxon>
        <taxon>Hexapoda</taxon>
        <taxon>Insecta</taxon>
        <taxon>Pterygota</taxon>
        <taxon>Neoptera</taxon>
        <taxon>Endopterygota</taxon>
        <taxon>Hymenoptera</taxon>
        <taxon>Apocrita</taxon>
        <taxon>Aculeata</taxon>
        <taxon>Apoidea</taxon>
        <taxon>Anthophila</taxon>
        <taxon>Halictidae</taxon>
        <taxon>Rophitinae</taxon>
        <taxon>Dufourea</taxon>
    </lineage>
</organism>
<feature type="domain" description="PI31 proteasome regulator N-terminal" evidence="14">
    <location>
        <begin position="19"/>
        <end position="151"/>
    </location>
</feature>
<dbReference type="InterPro" id="IPR045128">
    <property type="entry name" value="PI31-like"/>
</dbReference>
<dbReference type="OMA" id="PFGFPDI"/>
<keyword evidence="5" id="KW-0488">Methylation</keyword>
<evidence type="ECO:0000256" key="7">
    <source>
        <dbReference type="ARBA" id="ARBA00022553"/>
    </source>
</evidence>
<gene>
    <name evidence="15" type="ORF">WN55_00175</name>
</gene>
<keyword evidence="10" id="KW-0007">Acetylation</keyword>
<proteinExistence type="inferred from homology"/>
<reference evidence="15 16" key="1">
    <citation type="submission" date="2015-07" db="EMBL/GenBank/DDBJ databases">
        <title>The genome of Dufourea novaeangliae.</title>
        <authorList>
            <person name="Pan H."/>
            <person name="Kapheim K."/>
        </authorList>
    </citation>
    <scope>NUCLEOTIDE SEQUENCE [LARGE SCALE GENOMIC DNA]</scope>
    <source>
        <strain evidence="15">0120121106</strain>
        <tissue evidence="15">Whole body</tissue>
    </source>
</reference>
<evidence type="ECO:0000313" key="15">
    <source>
        <dbReference type="EMBL" id="KZC09503.1"/>
    </source>
</evidence>
<evidence type="ECO:0000256" key="9">
    <source>
        <dbReference type="ARBA" id="ARBA00022942"/>
    </source>
</evidence>
<dbReference type="STRING" id="178035.A0A154PCF6"/>
<evidence type="ECO:0000259" key="13">
    <source>
        <dbReference type="Pfam" id="PF08577"/>
    </source>
</evidence>
<dbReference type="Pfam" id="PF08577">
    <property type="entry name" value="PI31_Prot_C"/>
    <property type="match status" value="1"/>
</dbReference>
<dbReference type="GO" id="GO:0005783">
    <property type="term" value="C:endoplasmic reticulum"/>
    <property type="evidence" value="ECO:0007669"/>
    <property type="project" value="UniProtKB-SubCell"/>
</dbReference>
<comment type="subcellular location">
    <subcellularLocation>
        <location evidence="2">Cytoplasm</location>
    </subcellularLocation>
    <subcellularLocation>
        <location evidence="1">Endoplasmic reticulum</location>
    </subcellularLocation>
</comment>
<dbReference type="GO" id="GO:0070628">
    <property type="term" value="F:proteasome binding"/>
    <property type="evidence" value="ECO:0007669"/>
    <property type="project" value="InterPro"/>
</dbReference>
<keyword evidence="8" id="KW-0256">Endoplasmic reticulum</keyword>
<dbReference type="Pfam" id="PF11566">
    <property type="entry name" value="PI31_Prot_N"/>
    <property type="match status" value="1"/>
</dbReference>
<dbReference type="Gene3D" id="3.40.1000.30">
    <property type="match status" value="1"/>
</dbReference>
<protein>
    <recommendedName>
        <fullName evidence="4">Proteasome inhibitor PI31 subunit</fullName>
    </recommendedName>
</protein>
<dbReference type="AlphaFoldDB" id="A0A154PCF6"/>
<accession>A0A154PCF6</accession>
<feature type="region of interest" description="Disordered" evidence="12">
    <location>
        <begin position="149"/>
        <end position="191"/>
    </location>
</feature>
<dbReference type="OrthoDB" id="68090at2759"/>
<feature type="compositionally biased region" description="Low complexity" evidence="12">
    <location>
        <begin position="151"/>
        <end position="160"/>
    </location>
</feature>
<dbReference type="Proteomes" id="UP000076502">
    <property type="component" value="Unassembled WGS sequence"/>
</dbReference>
<evidence type="ECO:0000256" key="5">
    <source>
        <dbReference type="ARBA" id="ARBA00022481"/>
    </source>
</evidence>
<evidence type="ECO:0000313" key="16">
    <source>
        <dbReference type="Proteomes" id="UP000076502"/>
    </source>
</evidence>
<feature type="domain" description="PI31 proteasome regulator C-terminal" evidence="13">
    <location>
        <begin position="189"/>
        <end position="254"/>
    </location>
</feature>
<evidence type="ECO:0000256" key="1">
    <source>
        <dbReference type="ARBA" id="ARBA00004240"/>
    </source>
</evidence>
<evidence type="ECO:0000256" key="8">
    <source>
        <dbReference type="ARBA" id="ARBA00022824"/>
    </source>
</evidence>
<feature type="region of interest" description="Disordered" evidence="12">
    <location>
        <begin position="221"/>
        <end position="281"/>
    </location>
</feature>
<feature type="compositionally biased region" description="Basic and acidic residues" evidence="12">
    <location>
        <begin position="261"/>
        <end position="270"/>
    </location>
</feature>
<keyword evidence="7" id="KW-0597">Phosphoprotein</keyword>
<keyword evidence="16" id="KW-1185">Reference proteome</keyword>
<dbReference type="PANTHER" id="PTHR13266:SF1">
    <property type="entry name" value="PROTEASOME INHIBITOR PI31 SUBUNIT"/>
    <property type="match status" value="1"/>
</dbReference>
<evidence type="ECO:0000256" key="2">
    <source>
        <dbReference type="ARBA" id="ARBA00004496"/>
    </source>
</evidence>
<keyword evidence="9 15" id="KW-0647">Proteasome</keyword>
<dbReference type="GO" id="GO:0043161">
    <property type="term" value="P:proteasome-mediated ubiquitin-dependent protein catabolic process"/>
    <property type="evidence" value="ECO:0007669"/>
    <property type="project" value="InterPro"/>
</dbReference>
<evidence type="ECO:0000256" key="4">
    <source>
        <dbReference type="ARBA" id="ARBA00015575"/>
    </source>
</evidence>
<dbReference type="PANTHER" id="PTHR13266">
    <property type="entry name" value="PROTEASOME INHIBITOR"/>
    <property type="match status" value="1"/>
</dbReference>
<comment type="function">
    <text evidence="11">Plays an important role in control of proteasome function. Inhibits the hydrolysis of protein and peptide substrates by the 20S proteasome. Also inhibits the activation of the proteasome by the proteasome regulatory proteins PA700 and PA28.</text>
</comment>
<evidence type="ECO:0000256" key="12">
    <source>
        <dbReference type="SAM" id="MobiDB-lite"/>
    </source>
</evidence>